<dbReference type="NCBIfam" id="TIGR01409">
    <property type="entry name" value="TAT_signal_seq"/>
    <property type="match status" value="1"/>
</dbReference>
<proteinExistence type="predicted"/>
<dbReference type="STRING" id="1367849.GCA_000518585_04098"/>
<protein>
    <submittedName>
        <fullName evidence="5">Extracellular solute-binding protein</fullName>
    </submittedName>
</protein>
<dbReference type="Proteomes" id="UP000826513">
    <property type="component" value="Plasmid pTiAF3.44"/>
</dbReference>
<accession>A0A4D7E1K6</accession>
<dbReference type="InterPro" id="IPR006059">
    <property type="entry name" value="SBP"/>
</dbReference>
<dbReference type="InterPro" id="IPR019546">
    <property type="entry name" value="TAT_signal_bac_arc"/>
</dbReference>
<dbReference type="InterPro" id="IPR001188">
    <property type="entry name" value="Sperm_putr-bd"/>
</dbReference>
<dbReference type="EMBL" id="CP072169">
    <property type="protein sequence ID" value="QYA10418.1"/>
    <property type="molecule type" value="Genomic_DNA"/>
</dbReference>
<organism evidence="5 7">
    <name type="scientific">Agrobacterium larrymoorei</name>
    <dbReference type="NCBI Taxonomy" id="160699"/>
    <lineage>
        <taxon>Bacteria</taxon>
        <taxon>Pseudomonadati</taxon>
        <taxon>Pseudomonadota</taxon>
        <taxon>Alphaproteobacteria</taxon>
        <taxon>Hyphomicrobiales</taxon>
        <taxon>Rhizobiaceae</taxon>
        <taxon>Rhizobium/Agrobacterium group</taxon>
        <taxon>Agrobacterium</taxon>
    </lineage>
</organism>
<evidence type="ECO:0000256" key="1">
    <source>
        <dbReference type="ARBA" id="ARBA00004418"/>
    </source>
</evidence>
<dbReference type="AlphaFoldDB" id="A0A4D7E1K6"/>
<dbReference type="OrthoDB" id="6776301at2"/>
<gene>
    <name evidence="5" type="ORF">CFBP5473_24495</name>
    <name evidence="6" type="ORF">J5285_23150</name>
</gene>
<comment type="subcellular location">
    <subcellularLocation>
        <location evidence="1">Periplasm</location>
    </subcellularLocation>
</comment>
<dbReference type="Proteomes" id="UP000298545">
    <property type="component" value="Plasmid pTiCFBP5473"/>
</dbReference>
<geneLocation type="plasmid" evidence="7">
    <name>pticfbp5473</name>
</geneLocation>
<evidence type="ECO:0000313" key="6">
    <source>
        <dbReference type="EMBL" id="QYA10418.1"/>
    </source>
</evidence>
<dbReference type="Gene3D" id="3.40.190.10">
    <property type="entry name" value="Periplasmic binding protein-like II"/>
    <property type="match status" value="2"/>
</dbReference>
<dbReference type="EMBL" id="CP039694">
    <property type="protein sequence ID" value="QCJ01105.1"/>
    <property type="molecule type" value="Genomic_DNA"/>
</dbReference>
<reference evidence="5 7" key="1">
    <citation type="submission" date="2019-04" db="EMBL/GenBank/DDBJ databases">
        <title>Complete genome sequence of Agrobacterium larrymoorei CFBP5473.</title>
        <authorList>
            <person name="Haryono M."/>
            <person name="Chou L."/>
            <person name="Lin Y.-C."/>
            <person name="Lai E.-M."/>
            <person name="Kuo C.-H."/>
        </authorList>
    </citation>
    <scope>NUCLEOTIDE SEQUENCE [LARGE SCALE GENOMIC DNA]</scope>
    <source>
        <strain evidence="5 7">CFBP5473</strain>
        <plasmid evidence="5">pTiCFBP5473</plasmid>
        <plasmid evidence="7">pticfbp5473</plasmid>
    </source>
</reference>
<evidence type="ECO:0000313" key="8">
    <source>
        <dbReference type="Proteomes" id="UP000826513"/>
    </source>
</evidence>
<dbReference type="PANTHER" id="PTHR30222">
    <property type="entry name" value="SPERMIDINE/PUTRESCINE-BINDING PERIPLASMIC PROTEIN"/>
    <property type="match status" value="1"/>
</dbReference>
<sequence length="385" mass="42130">MAKTGTDKFLEMMRQHMLNRRSFLGGSAALAGGAMLAPIFPSTDAYAAVGGSIRLLAWEGFTLDKELADWRNKNKVTVNVSIISAQEDVQAKLLGGSPVALDVTEVSASYGELYARDLKITTPLDPSRLPNYNADNIFKFFYNGKYWLIDNVLTALPWIWGMDMPLYADGAPPIKSFRDFLKPEYEGKLTMIDGQIGTFDLASRLAGLGDKYPYVTRDEMASAWKALLPWKKQIRTFAASNGDVASLVSSKEVLGCFCTWTGVPVETLKSGVKSHSVIPEEGGVTWCDAWFIPKTAENVDTAYEFMNQSLDPVVQASAAKTAAGASVSSKSLVHMDDDTKALFDYANIDSALAKSPIRPLPPGSSDKFATYDDWMQGWSDFKSGI</sequence>
<evidence type="ECO:0000313" key="7">
    <source>
        <dbReference type="Proteomes" id="UP000298545"/>
    </source>
</evidence>
<dbReference type="KEGG" id="alf:CFBP5473_24495"/>
<evidence type="ECO:0000256" key="4">
    <source>
        <dbReference type="ARBA" id="ARBA00022764"/>
    </source>
</evidence>
<dbReference type="Pfam" id="PF13416">
    <property type="entry name" value="SBP_bac_8"/>
    <property type="match status" value="1"/>
</dbReference>
<name>A0A4D7E1K6_9HYPH</name>
<evidence type="ECO:0000256" key="3">
    <source>
        <dbReference type="ARBA" id="ARBA00022729"/>
    </source>
</evidence>
<geneLocation type="plasmid" evidence="5">
    <name>pTiCFBP5473</name>
</geneLocation>
<keyword evidence="5" id="KW-0614">Plasmid</keyword>
<dbReference type="PANTHER" id="PTHR30222:SF17">
    <property type="entry name" value="SPERMIDINE_PUTRESCINE-BINDING PERIPLASMIC PROTEIN"/>
    <property type="match status" value="1"/>
</dbReference>
<dbReference type="RefSeq" id="WP_051441379.1">
    <property type="nucleotide sequence ID" value="NZ_CP039694.1"/>
</dbReference>
<dbReference type="SUPFAM" id="SSF53850">
    <property type="entry name" value="Periplasmic binding protein-like II"/>
    <property type="match status" value="1"/>
</dbReference>
<keyword evidence="3" id="KW-0732">Signal</keyword>
<dbReference type="GO" id="GO:0015846">
    <property type="term" value="P:polyamine transport"/>
    <property type="evidence" value="ECO:0007669"/>
    <property type="project" value="InterPro"/>
</dbReference>
<dbReference type="PRINTS" id="PR00909">
    <property type="entry name" value="SPERMDNBNDNG"/>
</dbReference>
<keyword evidence="4" id="KW-0574">Periplasm</keyword>
<geneLocation type="plasmid" evidence="6 8">
    <name>pTiAF3.44</name>
</geneLocation>
<dbReference type="GO" id="GO:0042597">
    <property type="term" value="C:periplasmic space"/>
    <property type="evidence" value="ECO:0007669"/>
    <property type="project" value="UniProtKB-SubCell"/>
</dbReference>
<evidence type="ECO:0000313" key="5">
    <source>
        <dbReference type="EMBL" id="QCJ01105.1"/>
    </source>
</evidence>
<keyword evidence="2" id="KW-0813">Transport</keyword>
<dbReference type="PROSITE" id="PS51318">
    <property type="entry name" value="TAT"/>
    <property type="match status" value="1"/>
</dbReference>
<dbReference type="GO" id="GO:0019808">
    <property type="term" value="F:polyamine binding"/>
    <property type="evidence" value="ECO:0007669"/>
    <property type="project" value="InterPro"/>
</dbReference>
<reference evidence="6 8" key="2">
    <citation type="submission" date="2021-03" db="EMBL/GenBank/DDBJ databases">
        <title>Rapid diversification of plasmids in a genus of pathogenic and nitrogen fixing bacteria.</title>
        <authorList>
            <person name="Weisberg A.J."/>
            <person name="Miller M."/>
            <person name="Ream W."/>
            <person name="Grunwald N.J."/>
            <person name="Chang J.H."/>
        </authorList>
    </citation>
    <scope>NUCLEOTIDE SEQUENCE [LARGE SCALE GENOMIC DNA]</scope>
    <source>
        <strain evidence="6 8">AF3.44</strain>
        <plasmid evidence="6 8">pTiAF3.44</plasmid>
    </source>
</reference>
<dbReference type="InterPro" id="IPR006311">
    <property type="entry name" value="TAT_signal"/>
</dbReference>
<keyword evidence="8" id="KW-1185">Reference proteome</keyword>
<evidence type="ECO:0000256" key="2">
    <source>
        <dbReference type="ARBA" id="ARBA00022448"/>
    </source>
</evidence>